<proteinExistence type="predicted"/>
<comment type="pathway">
    <text evidence="1">Cofactor biosynthesis; adenosylcobalamin biosynthesis.</text>
</comment>
<dbReference type="AlphaFoldDB" id="F4XRI2"/>
<dbReference type="Proteomes" id="UP000003959">
    <property type="component" value="Unassembled WGS sequence"/>
</dbReference>
<dbReference type="GO" id="GO:0008276">
    <property type="term" value="F:protein methyltransferase activity"/>
    <property type="evidence" value="ECO:0007669"/>
    <property type="project" value="InterPro"/>
</dbReference>
<organism evidence="8 9">
    <name type="scientific">Moorena producens 3L</name>
    <dbReference type="NCBI Taxonomy" id="489825"/>
    <lineage>
        <taxon>Bacteria</taxon>
        <taxon>Bacillati</taxon>
        <taxon>Cyanobacteriota</taxon>
        <taxon>Cyanophyceae</taxon>
        <taxon>Coleofasciculales</taxon>
        <taxon>Coleofasciculaceae</taxon>
        <taxon>Moorena</taxon>
    </lineage>
</organism>
<dbReference type="GO" id="GO:0032259">
    <property type="term" value="P:methylation"/>
    <property type="evidence" value="ECO:0007669"/>
    <property type="project" value="UniProtKB-KW"/>
</dbReference>
<accession>F4XRI2</accession>
<keyword evidence="4 8" id="KW-0808">Transferase</keyword>
<reference evidence="9" key="1">
    <citation type="journal article" date="2011" name="Proc. Natl. Acad. Sci. U.S.A.">
        <title>Genomic insights into the physiology and ecology of the marine filamentous cyanobacterium Lyngbya majuscula.</title>
        <authorList>
            <person name="Jones A.C."/>
            <person name="Monroe E.A."/>
            <person name="Podell S."/>
            <person name="Hess W.R."/>
            <person name="Klages S."/>
            <person name="Esquenazi E."/>
            <person name="Niessen S."/>
            <person name="Hoover H."/>
            <person name="Rothmann M."/>
            <person name="Lasken R.S."/>
            <person name="Yates J.R.III."/>
            <person name="Reinhardt R."/>
            <person name="Kube M."/>
            <person name="Burkart M.D."/>
            <person name="Allen E.E."/>
            <person name="Dorrestein P.C."/>
            <person name="Gerwick W.H."/>
            <person name="Gerwick L."/>
        </authorList>
    </citation>
    <scope>NUCLEOTIDE SEQUENCE [LARGE SCALE GENOMIC DNA]</scope>
    <source>
        <strain evidence="9">3L</strain>
    </source>
</reference>
<dbReference type="eggNOG" id="COG2242">
    <property type="taxonomic scope" value="Bacteria"/>
</dbReference>
<dbReference type="PANTHER" id="PTHR43182">
    <property type="entry name" value="COBALT-PRECORRIN-6B C(15)-METHYLTRANSFERASE (DECARBOXYLATING)"/>
    <property type="match status" value="1"/>
</dbReference>
<dbReference type="InterPro" id="IPR014776">
    <property type="entry name" value="4pyrrole_Mease_sub2"/>
</dbReference>
<dbReference type="GO" id="GO:0046025">
    <property type="term" value="F:precorrin-6Y C5,15-methyltransferase (decarboxylating) activity"/>
    <property type="evidence" value="ECO:0007669"/>
    <property type="project" value="UniProtKB-EC"/>
</dbReference>
<dbReference type="Pfam" id="PF02475">
    <property type="entry name" value="TRM5-TYW2_MTfase"/>
    <property type="match status" value="1"/>
</dbReference>
<dbReference type="CDD" id="cd02440">
    <property type="entry name" value="AdoMet_MTases"/>
    <property type="match status" value="1"/>
</dbReference>
<sequence length="448" mass="48891">MSNKTSQRSPIHVVGIGLDGAASLTDQVKELVERATLLVGSQRHLGYFPNHQGSQLVLGNFADAIELIRKQLDSADHDTLIVVLVSGDPLFFGLGRLLLSQLPPSRLRFHPHVSAIQLAFSRIKVAWQDAKVISAHGRSLEQLIPALKQGVDKIAVLTDGSNTPEAIAKLLLALDLPSGYQFWVCENLGGMDERVQCLGVEAVLNQTFAPLNVVVLLRHPDSLDQSLDPDSLPILGLPDQTFTSFSDRPGLMTKREIRLLLLGELALKPGQTVWDIGAGTGSVSIEIARLSKTSQVYAIEKTAMGSALIEQNCQRLGVNNVTSIHGSAPDVLKDLPTPNRIFIGGSGGNLQSILDYCDTRLELDGIIVLALATVEHTNTAYSWFESKRLPPSERGIRANSFPPLLRGVRGDHWNYQWLQVQLSKSVPVGKLTRFNPLNPITILTAWKC</sequence>
<evidence type="ECO:0000313" key="8">
    <source>
        <dbReference type="EMBL" id="EGJ32825.1"/>
    </source>
</evidence>
<feature type="domain" description="TRM5/TYW2-like methyltransferase" evidence="7">
    <location>
        <begin position="268"/>
        <end position="341"/>
    </location>
</feature>
<dbReference type="InterPro" id="IPR014008">
    <property type="entry name" value="Cbl_synth_MTase_CbiT"/>
</dbReference>
<dbReference type="GO" id="GO:0009236">
    <property type="term" value="P:cobalamin biosynthetic process"/>
    <property type="evidence" value="ECO:0007669"/>
    <property type="project" value="UniProtKB-UniPathway"/>
</dbReference>
<feature type="domain" description="Tetrapyrrole methylase" evidence="6">
    <location>
        <begin position="11"/>
        <end position="195"/>
    </location>
</feature>
<dbReference type="InterPro" id="IPR035996">
    <property type="entry name" value="4pyrrol_Methylase_sf"/>
</dbReference>
<evidence type="ECO:0000256" key="4">
    <source>
        <dbReference type="ARBA" id="ARBA00022679"/>
    </source>
</evidence>
<evidence type="ECO:0000256" key="2">
    <source>
        <dbReference type="ARBA" id="ARBA00022573"/>
    </source>
</evidence>
<dbReference type="OrthoDB" id="9780707at2"/>
<dbReference type="PIRSF" id="PIRSF036428">
    <property type="entry name" value="CobL"/>
    <property type="match status" value="1"/>
</dbReference>
<keyword evidence="5" id="KW-0949">S-adenosyl-L-methionine</keyword>
<dbReference type="NCBIfam" id="TIGR02469">
    <property type="entry name" value="CbiT"/>
    <property type="match status" value="1"/>
</dbReference>
<dbReference type="InterPro" id="IPR050714">
    <property type="entry name" value="Cobalamin_biosynth_MTase"/>
</dbReference>
<dbReference type="InterPro" id="IPR000878">
    <property type="entry name" value="4pyrrol_Mease"/>
</dbReference>
<dbReference type="RefSeq" id="WP_008183861.1">
    <property type="nucleotide sequence ID" value="NZ_GL890901.1"/>
</dbReference>
<dbReference type="Gene3D" id="3.30.950.10">
    <property type="entry name" value="Methyltransferase, Cobalt-precorrin-4 Transmethylase, Domain 2"/>
    <property type="match status" value="1"/>
</dbReference>
<gene>
    <name evidence="8" type="ORF">LYNGBM3L_75950</name>
</gene>
<dbReference type="InterPro" id="IPR014777">
    <property type="entry name" value="4pyrrole_Mease_sub1"/>
</dbReference>
<dbReference type="HOGENOM" id="CLU_031955_1_2_3"/>
<dbReference type="InterPro" id="IPR012818">
    <property type="entry name" value="CbiE"/>
</dbReference>
<name>F4XRI2_9CYAN</name>
<dbReference type="Gene3D" id="3.40.50.150">
    <property type="entry name" value="Vaccinia Virus protein VP39"/>
    <property type="match status" value="1"/>
</dbReference>
<protein>
    <submittedName>
        <fullName evidence="8">Decarboxylating precorrin-6Y C5,15-methyltransferase</fullName>
        <ecNumber evidence="8">2.1.1.132</ecNumber>
    </submittedName>
</protein>
<dbReference type="Pfam" id="PF00590">
    <property type="entry name" value="TP_methylase"/>
    <property type="match status" value="1"/>
</dbReference>
<dbReference type="CDD" id="cd11644">
    <property type="entry name" value="Precorrin-6Y-MT"/>
    <property type="match status" value="1"/>
</dbReference>
<evidence type="ECO:0000256" key="3">
    <source>
        <dbReference type="ARBA" id="ARBA00022603"/>
    </source>
</evidence>
<evidence type="ECO:0000259" key="6">
    <source>
        <dbReference type="Pfam" id="PF00590"/>
    </source>
</evidence>
<evidence type="ECO:0000256" key="5">
    <source>
        <dbReference type="ARBA" id="ARBA00022691"/>
    </source>
</evidence>
<dbReference type="InterPro" id="IPR006365">
    <property type="entry name" value="Cbl_synth_CobL"/>
</dbReference>
<dbReference type="InterPro" id="IPR029063">
    <property type="entry name" value="SAM-dependent_MTases_sf"/>
</dbReference>
<evidence type="ECO:0000313" key="9">
    <source>
        <dbReference type="Proteomes" id="UP000003959"/>
    </source>
</evidence>
<dbReference type="SUPFAM" id="SSF53335">
    <property type="entry name" value="S-adenosyl-L-methionine-dependent methyltransferases"/>
    <property type="match status" value="1"/>
</dbReference>
<dbReference type="EMBL" id="GL890901">
    <property type="protein sequence ID" value="EGJ32825.1"/>
    <property type="molecule type" value="Genomic_DNA"/>
</dbReference>
<dbReference type="eggNOG" id="COG2241">
    <property type="taxonomic scope" value="Bacteria"/>
</dbReference>
<dbReference type="Gene3D" id="3.40.1010.10">
    <property type="entry name" value="Cobalt-precorrin-4 Transmethylase, Domain 1"/>
    <property type="match status" value="1"/>
</dbReference>
<keyword evidence="3 8" id="KW-0489">Methyltransferase</keyword>
<evidence type="ECO:0000259" key="7">
    <source>
        <dbReference type="Pfam" id="PF02475"/>
    </source>
</evidence>
<keyword evidence="9" id="KW-1185">Reference proteome</keyword>
<evidence type="ECO:0000256" key="1">
    <source>
        <dbReference type="ARBA" id="ARBA00004953"/>
    </source>
</evidence>
<keyword evidence="2" id="KW-0169">Cobalamin biosynthesis</keyword>
<dbReference type="SUPFAM" id="SSF53790">
    <property type="entry name" value="Tetrapyrrole methylase"/>
    <property type="match status" value="1"/>
</dbReference>
<dbReference type="UniPathway" id="UPA00148"/>
<dbReference type="InterPro" id="IPR056743">
    <property type="entry name" value="TRM5-TYW2-like_MTfase"/>
</dbReference>
<dbReference type="NCBIfam" id="TIGR02467">
    <property type="entry name" value="CbiE"/>
    <property type="match status" value="1"/>
</dbReference>
<dbReference type="EC" id="2.1.1.132" evidence="8"/>
<dbReference type="PANTHER" id="PTHR43182:SF1">
    <property type="entry name" value="COBALT-PRECORRIN-7 C(5)-METHYLTRANSFERASE"/>
    <property type="match status" value="1"/>
</dbReference>